<keyword evidence="1" id="KW-0472">Membrane</keyword>
<organism evidence="2 3">
    <name type="scientific">Stenotrophomonas phage Philippe</name>
    <dbReference type="NCBI Taxonomy" id="2859655"/>
    <lineage>
        <taxon>Viruses</taxon>
        <taxon>Duplodnaviria</taxon>
        <taxon>Heunggongvirae</taxon>
        <taxon>Uroviricota</taxon>
        <taxon>Caudoviricetes</taxon>
        <taxon>Schitoviridae</taxon>
        <taxon>Philippevirus</taxon>
        <taxon>Philippevirus philippe</taxon>
    </lineage>
</organism>
<evidence type="ECO:0000256" key="1">
    <source>
        <dbReference type="SAM" id="Phobius"/>
    </source>
</evidence>
<accession>A0AAE7WMN1</accession>
<dbReference type="Proteomes" id="UP000827261">
    <property type="component" value="Segment"/>
</dbReference>
<evidence type="ECO:0000313" key="2">
    <source>
        <dbReference type="EMBL" id="QYW02283.1"/>
    </source>
</evidence>
<keyword evidence="3" id="KW-1185">Reference proteome</keyword>
<proteinExistence type="predicted"/>
<dbReference type="EMBL" id="MZ326861">
    <property type="protein sequence ID" value="QYW02283.1"/>
    <property type="molecule type" value="Genomic_DNA"/>
</dbReference>
<sequence>MAPWGGWLRSTALFTGLLKMPNRDNQSMRVHDAISGSTDAVVASVASKWGMGGGLGVSLYGWLSSGTTAVFLGVLVTVLGFVINLIFQRRRETREIKEYAARLARDVSEERRAEELHQARMEALKNGHSIDQ</sequence>
<protein>
    <submittedName>
        <fullName evidence="2">Holin class II</fullName>
    </submittedName>
</protein>
<gene>
    <name evidence="2" type="ORF">CPT_Philippe_090</name>
</gene>
<keyword evidence="1" id="KW-1133">Transmembrane helix</keyword>
<name>A0AAE7WMN1_9CAUD</name>
<feature type="transmembrane region" description="Helical" evidence="1">
    <location>
        <begin position="59"/>
        <end position="87"/>
    </location>
</feature>
<reference evidence="2" key="1">
    <citation type="submission" date="2021-06" db="EMBL/GenBank/DDBJ databases">
        <title>Complete genome sequence of Stenotrophomonas maltophilia phage Philippe.</title>
        <authorList>
            <person name="Vallavanatt I."/>
            <person name="Bartz M."/>
            <person name="Clark J."/>
            <person name="Burrowes B."/>
            <person name="Liu M."/>
            <person name="Gill J."/>
        </authorList>
    </citation>
    <scope>NUCLEOTIDE SEQUENCE</scope>
</reference>
<evidence type="ECO:0000313" key="3">
    <source>
        <dbReference type="Proteomes" id="UP000827261"/>
    </source>
</evidence>
<keyword evidence="1" id="KW-0812">Transmembrane</keyword>